<dbReference type="SUPFAM" id="SSF52540">
    <property type="entry name" value="P-loop containing nucleoside triphosphate hydrolases"/>
    <property type="match status" value="1"/>
</dbReference>
<evidence type="ECO:0000256" key="3">
    <source>
        <dbReference type="ARBA" id="ARBA00022840"/>
    </source>
</evidence>
<accession>A0A2P8FIV4</accession>
<dbReference type="Pfam" id="PF19263">
    <property type="entry name" value="DUF5906"/>
    <property type="match status" value="1"/>
</dbReference>
<dbReference type="InterPro" id="IPR054468">
    <property type="entry name" value="NrSPol-like_HBD"/>
</dbReference>
<dbReference type="SMART" id="SM00885">
    <property type="entry name" value="D5_N"/>
    <property type="match status" value="1"/>
</dbReference>
<evidence type="ECO:0000313" key="6">
    <source>
        <dbReference type="Proteomes" id="UP000240418"/>
    </source>
</evidence>
<comment type="caution">
    <text evidence="5">The sequence shown here is derived from an EMBL/GenBank/DDBJ whole genome shotgun (WGS) entry which is preliminary data.</text>
</comment>
<dbReference type="Pfam" id="PF08706">
    <property type="entry name" value="D5_N"/>
    <property type="match status" value="1"/>
</dbReference>
<keyword evidence="6" id="KW-1185">Reference proteome</keyword>
<keyword evidence="3" id="KW-0067">ATP-binding</keyword>
<dbReference type="RefSeq" id="WP_106606385.1">
    <property type="nucleotide sequence ID" value="NZ_PYGJ01000001.1"/>
</dbReference>
<dbReference type="Gene3D" id="3.40.50.300">
    <property type="entry name" value="P-loop containing nucleotide triphosphate hydrolases"/>
    <property type="match status" value="1"/>
</dbReference>
<organism evidence="5 6">
    <name type="scientific">Shimia abyssi</name>
    <dbReference type="NCBI Taxonomy" id="1662395"/>
    <lineage>
        <taxon>Bacteria</taxon>
        <taxon>Pseudomonadati</taxon>
        <taxon>Pseudomonadota</taxon>
        <taxon>Alphaproteobacteria</taxon>
        <taxon>Rhodobacterales</taxon>
        <taxon>Roseobacteraceae</taxon>
    </lineage>
</organism>
<dbReference type="PROSITE" id="PS51206">
    <property type="entry name" value="SF3_HELICASE_1"/>
    <property type="match status" value="1"/>
</dbReference>
<dbReference type="EMBL" id="PYGJ01000001">
    <property type="protein sequence ID" value="PSL21639.1"/>
    <property type="molecule type" value="Genomic_DNA"/>
</dbReference>
<dbReference type="InterPro" id="IPR014015">
    <property type="entry name" value="Helicase_SF3_DNA-vir"/>
</dbReference>
<sequence>MKLPERYILWKLTNDRRKVPCDERGVAINPYDPLRWMTFEAATSKSGTSKGLRIGWVLSRKDDTRLYGPNDGWFFLDLDKCRQSGEWTPEAQSVFTAFKGALGEVSVSGMGLHVIGRFDPQMLQNRRNKWDGWLEFYSDKRFVALSDNGLSVIGDKGDGLTDCTEALKALVPFRNDPKAAMASTGLLASTSLQNSGLPEGADPNYSGPENDEELIDLALQSGGGAAAKFGMKACFRDLWEAREETLRKHYPSPTDDGFDHSSADLALMNHLAFWTGKDRRRMDRLFRRSGLMRDKYELRADYHINTIQYAIRSCEQVYQGGNQGSEANAEPHALMPDHQLALTLFEQHWRGRGFYIPERDRWAFWKEGRWQLSSNKQEALTRVRTQLAQVRTIGIEKVAQQRKRLGQKKSIDDIAALMKSTPGASKPLAEWDADPLELGTPSSVIDLRTGQARPRKREDFLLNSTSCDPGMPGFEPTNWFRFLSEITKNDPELIEFLQRLAGYAATGSTKEQMLFFALGTGRNGKGTFLNTIGEILGNDYTVMLSNAVVTEQKFDRHPTELAALVGKRLARVSEIPVAKAWAEATLKQITGGDPLTARHMRQDPFVFTPQCTLIIDANNAPHVRGIDEAFRRRIQIIPFDVTISPNRVDPDLPAKLRREAPMILAWIVEGAAKWCSSGLRIPKCVTNTTSSYLDQQDEFRQFLDERFDLDPKEWVDNATLREQHTYFMDERGGHSWKQHHISEEMRKRGFVSCKSGSKRGWRGLKPKITPQVAMMPGLSP</sequence>
<reference evidence="5 6" key="1">
    <citation type="submission" date="2018-03" db="EMBL/GenBank/DDBJ databases">
        <title>Genomic Encyclopedia of Archaeal and Bacterial Type Strains, Phase II (KMG-II): from individual species to whole genera.</title>
        <authorList>
            <person name="Goeker M."/>
        </authorList>
    </citation>
    <scope>NUCLEOTIDE SEQUENCE [LARGE SCALE GENOMIC DNA]</scope>
    <source>
        <strain evidence="5 6">DSM 100673</strain>
    </source>
</reference>
<dbReference type="GO" id="GO:0016787">
    <property type="term" value="F:hydrolase activity"/>
    <property type="evidence" value="ECO:0007669"/>
    <property type="project" value="UniProtKB-KW"/>
</dbReference>
<dbReference type="GO" id="GO:0005524">
    <property type="term" value="F:ATP binding"/>
    <property type="evidence" value="ECO:0007669"/>
    <property type="project" value="UniProtKB-KW"/>
</dbReference>
<protein>
    <submittedName>
        <fullName evidence="5">P4 family phage/plasmid primase-like protein</fullName>
    </submittedName>
</protein>
<gene>
    <name evidence="5" type="ORF">CLV88_10162</name>
</gene>
<evidence type="ECO:0000256" key="1">
    <source>
        <dbReference type="ARBA" id="ARBA00022741"/>
    </source>
</evidence>
<feature type="domain" description="SF3 helicase" evidence="4">
    <location>
        <begin position="492"/>
        <end position="652"/>
    </location>
</feature>
<dbReference type="PANTHER" id="PTHR35372">
    <property type="entry name" value="ATP BINDING PROTEIN-RELATED"/>
    <property type="match status" value="1"/>
</dbReference>
<dbReference type="PANTHER" id="PTHR35372:SF2">
    <property type="entry name" value="SF3 HELICASE DOMAIN-CONTAINING PROTEIN"/>
    <property type="match status" value="1"/>
</dbReference>
<dbReference type="InterPro" id="IPR027417">
    <property type="entry name" value="P-loop_NTPase"/>
</dbReference>
<dbReference type="InterPro" id="IPR051620">
    <property type="entry name" value="ORF904-like_C"/>
</dbReference>
<evidence type="ECO:0000259" key="4">
    <source>
        <dbReference type="PROSITE" id="PS51206"/>
    </source>
</evidence>
<dbReference type="OrthoDB" id="9763644at2"/>
<dbReference type="Proteomes" id="UP000240418">
    <property type="component" value="Unassembled WGS sequence"/>
</dbReference>
<dbReference type="InterPro" id="IPR045455">
    <property type="entry name" value="NrS-1_pol-like_helicase"/>
</dbReference>
<dbReference type="NCBIfam" id="TIGR01613">
    <property type="entry name" value="primase_Cterm"/>
    <property type="match status" value="1"/>
</dbReference>
<evidence type="ECO:0000313" key="5">
    <source>
        <dbReference type="EMBL" id="PSL21639.1"/>
    </source>
</evidence>
<name>A0A2P8FIV4_9RHOB</name>
<dbReference type="InterPro" id="IPR006500">
    <property type="entry name" value="Helicase_put_C_phage/plasmid"/>
</dbReference>
<keyword evidence="2" id="KW-0378">Hydrolase</keyword>
<proteinExistence type="predicted"/>
<dbReference type="Pfam" id="PF22763">
    <property type="entry name" value="NrS1-1_pol-like_HBD"/>
    <property type="match status" value="1"/>
</dbReference>
<evidence type="ECO:0000256" key="2">
    <source>
        <dbReference type="ARBA" id="ARBA00022801"/>
    </source>
</evidence>
<dbReference type="AlphaFoldDB" id="A0A2P8FIV4"/>
<keyword evidence="1" id="KW-0547">Nucleotide-binding</keyword>
<dbReference type="InterPro" id="IPR014818">
    <property type="entry name" value="Phage/plasmid_primase_P4_C"/>
</dbReference>